<keyword evidence="3" id="KW-0285">Flavoprotein</keyword>
<evidence type="ECO:0000256" key="3">
    <source>
        <dbReference type="ARBA" id="ARBA00022630"/>
    </source>
</evidence>
<name>A0A2U2DJW0_9HYPH</name>
<dbReference type="OrthoDB" id="9785276at2"/>
<dbReference type="PANTHER" id="PTHR11552:SF147">
    <property type="entry name" value="CHOLINE DEHYDROGENASE, MITOCHONDRIAL"/>
    <property type="match status" value="1"/>
</dbReference>
<evidence type="ECO:0000256" key="4">
    <source>
        <dbReference type="ARBA" id="ARBA00022827"/>
    </source>
</evidence>
<accession>A0A2U2DJW0</accession>
<dbReference type="Proteomes" id="UP000245252">
    <property type="component" value="Unassembled WGS sequence"/>
</dbReference>
<sequence length="549" mass="59592">MGELGKKANVEPVAVSSENFDFVIVGGGSAGSVLANRLSARGDRVLLLEAGGSGREISYDLPFLAAKLFSFKRNNWAYNCLPQKNMDGRTQYFPRGKMLGGSFIFNGAQYIRGNPSDFDTWRQLGNPGWSFEDVLPYFRKSEKYFGGDNAFHSTRGPMPVAKPPMVSELTEAYLEACRQAGYPLNDDFNGASQDGFGVYDFNIAGGRRQTTAKTFLRPAMSRPNLKVEVNANVHKVVVEKGVAVAVEYEKGGAVHRVRANREIVLAAGSFNSPKILMLSGIGDQEALGKLGISAVKHLPGVGANLQDHVNVSVAHSSKKPVSMASSLRIHSLTLAMMNSLLFKKGQVSQSPLEAGGFFSTQAGVDAPECQAVFIPYYPGQGLKIWMPWADKLEGHSYVVHVWPNRPESRGKMWLKSADPKEAPIFDPNFLSSEYDMAITREAIRVTRKIFAQEAFEPYRGPELTPGADVRSDAELDAYIRSTSGIGHHTCGTAKMGQDAMAVVDETLRVHGIAKLRVADASIMPTMVSGNTNAATIMIAEKAADMVLAA</sequence>
<dbReference type="Gene3D" id="3.50.50.60">
    <property type="entry name" value="FAD/NAD(P)-binding domain"/>
    <property type="match status" value="1"/>
</dbReference>
<dbReference type="Gene3D" id="3.30.560.10">
    <property type="entry name" value="Glucose Oxidase, domain 3"/>
    <property type="match status" value="1"/>
</dbReference>
<dbReference type="GO" id="GO:0050660">
    <property type="term" value="F:flavin adenine dinucleotide binding"/>
    <property type="evidence" value="ECO:0007669"/>
    <property type="project" value="InterPro"/>
</dbReference>
<dbReference type="InterPro" id="IPR007867">
    <property type="entry name" value="GMC_OxRtase_C"/>
</dbReference>
<dbReference type="InterPro" id="IPR036188">
    <property type="entry name" value="FAD/NAD-bd_sf"/>
</dbReference>
<comment type="cofactor">
    <cofactor evidence="1 5">
        <name>FAD</name>
        <dbReference type="ChEBI" id="CHEBI:57692"/>
    </cofactor>
</comment>
<evidence type="ECO:0000256" key="5">
    <source>
        <dbReference type="PIRSR" id="PIRSR000137-2"/>
    </source>
</evidence>
<keyword evidence="8" id="KW-1185">Reference proteome</keyword>
<gene>
    <name evidence="7" type="ORF">DEM27_25560</name>
</gene>
<reference evidence="7 8" key="1">
    <citation type="submission" date="2018-05" db="EMBL/GenBank/DDBJ databases">
        <title>The draft genome of strain NS-104.</title>
        <authorList>
            <person name="Hang P."/>
            <person name="Jiang J."/>
        </authorList>
    </citation>
    <scope>NUCLEOTIDE SEQUENCE [LARGE SCALE GENOMIC DNA]</scope>
    <source>
        <strain evidence="7 8">NS-104</strain>
    </source>
</reference>
<comment type="caution">
    <text evidence="7">The sequence shown here is derived from an EMBL/GenBank/DDBJ whole genome shotgun (WGS) entry which is preliminary data.</text>
</comment>
<dbReference type="PIRSF" id="PIRSF000137">
    <property type="entry name" value="Alcohol_oxidase"/>
    <property type="match status" value="1"/>
</dbReference>
<dbReference type="SUPFAM" id="SSF51905">
    <property type="entry name" value="FAD/NAD(P)-binding domain"/>
    <property type="match status" value="1"/>
</dbReference>
<dbReference type="PROSITE" id="PS00624">
    <property type="entry name" value="GMC_OXRED_2"/>
    <property type="match status" value="1"/>
</dbReference>
<evidence type="ECO:0000256" key="2">
    <source>
        <dbReference type="ARBA" id="ARBA00010790"/>
    </source>
</evidence>
<protein>
    <submittedName>
        <fullName evidence="7">Choline dehydrogenase</fullName>
    </submittedName>
</protein>
<dbReference type="SUPFAM" id="SSF54373">
    <property type="entry name" value="FAD-linked reductases, C-terminal domain"/>
    <property type="match status" value="1"/>
</dbReference>
<evidence type="ECO:0000256" key="1">
    <source>
        <dbReference type="ARBA" id="ARBA00001974"/>
    </source>
</evidence>
<dbReference type="InterPro" id="IPR012132">
    <property type="entry name" value="GMC_OxRdtase"/>
</dbReference>
<dbReference type="GO" id="GO:0016614">
    <property type="term" value="F:oxidoreductase activity, acting on CH-OH group of donors"/>
    <property type="evidence" value="ECO:0007669"/>
    <property type="project" value="InterPro"/>
</dbReference>
<dbReference type="AlphaFoldDB" id="A0A2U2DJW0"/>
<dbReference type="Pfam" id="PF05199">
    <property type="entry name" value="GMC_oxred_C"/>
    <property type="match status" value="1"/>
</dbReference>
<organism evidence="7 8">
    <name type="scientific">Metarhizobium album</name>
    <dbReference type="NCBI Taxonomy" id="2182425"/>
    <lineage>
        <taxon>Bacteria</taxon>
        <taxon>Pseudomonadati</taxon>
        <taxon>Pseudomonadota</taxon>
        <taxon>Alphaproteobacteria</taxon>
        <taxon>Hyphomicrobiales</taxon>
        <taxon>Rhizobiaceae</taxon>
        <taxon>Metarhizobium</taxon>
    </lineage>
</organism>
<evidence type="ECO:0000313" key="8">
    <source>
        <dbReference type="Proteomes" id="UP000245252"/>
    </source>
</evidence>
<feature type="domain" description="Glucose-methanol-choline oxidoreductase N-terminal" evidence="6">
    <location>
        <begin position="268"/>
        <end position="282"/>
    </location>
</feature>
<dbReference type="InterPro" id="IPR000172">
    <property type="entry name" value="GMC_OxRdtase_N"/>
</dbReference>
<evidence type="ECO:0000313" key="7">
    <source>
        <dbReference type="EMBL" id="PWE53599.1"/>
    </source>
</evidence>
<keyword evidence="4 5" id="KW-0274">FAD</keyword>
<evidence type="ECO:0000259" key="6">
    <source>
        <dbReference type="PROSITE" id="PS00624"/>
    </source>
</evidence>
<proteinExistence type="inferred from homology"/>
<dbReference type="EMBL" id="QFBC01000015">
    <property type="protein sequence ID" value="PWE53599.1"/>
    <property type="molecule type" value="Genomic_DNA"/>
</dbReference>
<dbReference type="PANTHER" id="PTHR11552">
    <property type="entry name" value="GLUCOSE-METHANOL-CHOLINE GMC OXIDOREDUCTASE"/>
    <property type="match status" value="1"/>
</dbReference>
<dbReference type="Pfam" id="PF00732">
    <property type="entry name" value="GMC_oxred_N"/>
    <property type="match status" value="1"/>
</dbReference>
<feature type="binding site" evidence="5">
    <location>
        <position position="233"/>
    </location>
    <ligand>
        <name>FAD</name>
        <dbReference type="ChEBI" id="CHEBI:57692"/>
    </ligand>
</feature>
<comment type="similarity">
    <text evidence="2">Belongs to the GMC oxidoreductase family.</text>
</comment>